<evidence type="ECO:0000313" key="2">
    <source>
        <dbReference type="EMBL" id="CDR46553.1"/>
    </source>
</evidence>
<name>A0A061B9F5_RHOTO</name>
<organism evidence="2">
    <name type="scientific">Rhodotorula toruloides</name>
    <name type="common">Yeast</name>
    <name type="synonym">Rhodosporidium toruloides</name>
    <dbReference type="NCBI Taxonomy" id="5286"/>
    <lineage>
        <taxon>Eukaryota</taxon>
        <taxon>Fungi</taxon>
        <taxon>Dikarya</taxon>
        <taxon>Basidiomycota</taxon>
        <taxon>Pucciniomycotina</taxon>
        <taxon>Microbotryomycetes</taxon>
        <taxon>Sporidiobolales</taxon>
        <taxon>Sporidiobolaceae</taxon>
        <taxon>Rhodotorula</taxon>
    </lineage>
</organism>
<reference evidence="2" key="1">
    <citation type="journal article" date="2014" name="Genome Announc.">
        <title>Draft genome sequence of Rhodosporidium toruloides CECT1137, an oleaginous yeast of biotechnological interest.</title>
        <authorList>
            <person name="Morin N."/>
            <person name="Calcas X."/>
            <person name="Devillers H."/>
            <person name="Durrens P."/>
            <person name="Sherman D.J."/>
            <person name="Nicaud J.-M."/>
            <person name="Neuveglise C."/>
        </authorList>
    </citation>
    <scope>NUCLEOTIDE SEQUENCE</scope>
    <source>
        <strain evidence="2">CECT1137</strain>
    </source>
</reference>
<gene>
    <name evidence="2" type="ORF">RHTO0S_12e06194g</name>
</gene>
<accession>A0A061B9F5</accession>
<proteinExistence type="predicted"/>
<protein>
    <submittedName>
        <fullName evidence="2">RHTO0S12e06194g1_1</fullName>
    </submittedName>
</protein>
<feature type="region of interest" description="Disordered" evidence="1">
    <location>
        <begin position="1"/>
        <end position="38"/>
    </location>
</feature>
<dbReference type="EMBL" id="LK052947">
    <property type="protein sequence ID" value="CDR46553.1"/>
    <property type="molecule type" value="Genomic_DNA"/>
</dbReference>
<evidence type="ECO:0000256" key="1">
    <source>
        <dbReference type="SAM" id="MobiDB-lite"/>
    </source>
</evidence>
<sequence length="407" mass="46247">MAKTAHTARDGPLLHARDPSDAPEAVFADPHPDSPPFSSPTLPLELIKEILELCWNDGTAEGKSTLLRCCHVSRTFLAAARPIIWRTVRIACKNVVKPHEPGHDEQMKSPYSSSSCWRLDSSSRRRLLILSERVDLRFFIRLFDLWPPNGVFRTDSATMWVNDFALVQAVVSNLPAIVSLGIAWIRDPDHLYLRPPAQGQSLRILTARDISINVDFAKAFPNLRQINLQSFFLLDILPRDLAPPVESLWASSLQGGLSKLLHSFAATLRAVWFDDLAGLCWTDQRTRTNLFRSLARLESVTFTLRDLHTRTNDEDCRNPHRLFRTHGWLAQQLTEAVRLLDTLPRTKQVVLCLVLPPLANPKDQVSNWLQWQGALRNLRKDGTWDMLLPPTVNEVDWSGIFGEEEHE</sequence>
<dbReference type="AlphaFoldDB" id="A0A061B9F5"/>